<reference evidence="6 7" key="1">
    <citation type="journal article" date="2024" name="Commun. Biol.">
        <title>Comparative genomic analysis of thermophilic fungi reveals convergent evolutionary adaptations and gene losses.</title>
        <authorList>
            <person name="Steindorff A.S."/>
            <person name="Aguilar-Pontes M.V."/>
            <person name="Robinson A.J."/>
            <person name="Andreopoulos B."/>
            <person name="LaButti K."/>
            <person name="Kuo A."/>
            <person name="Mondo S."/>
            <person name="Riley R."/>
            <person name="Otillar R."/>
            <person name="Haridas S."/>
            <person name="Lipzen A."/>
            <person name="Grimwood J."/>
            <person name="Schmutz J."/>
            <person name="Clum A."/>
            <person name="Reid I.D."/>
            <person name="Moisan M.C."/>
            <person name="Butler G."/>
            <person name="Nguyen T.T.M."/>
            <person name="Dewar K."/>
            <person name="Conant G."/>
            <person name="Drula E."/>
            <person name="Henrissat B."/>
            <person name="Hansel C."/>
            <person name="Singer S."/>
            <person name="Hutchinson M.I."/>
            <person name="de Vries R.P."/>
            <person name="Natvig D.O."/>
            <person name="Powell A.J."/>
            <person name="Tsang A."/>
            <person name="Grigoriev I.V."/>
        </authorList>
    </citation>
    <scope>NUCLEOTIDE SEQUENCE [LARGE SCALE GENOMIC DNA]</scope>
    <source>
        <strain evidence="6 7">CBS 494.80</strain>
    </source>
</reference>
<evidence type="ECO:0000256" key="2">
    <source>
        <dbReference type="ARBA" id="ARBA00009160"/>
    </source>
</evidence>
<dbReference type="Proteomes" id="UP001595075">
    <property type="component" value="Unassembled WGS sequence"/>
</dbReference>
<keyword evidence="5" id="KW-0472">Membrane</keyword>
<comment type="similarity">
    <text evidence="2">Belongs to the FUN14 family.</text>
</comment>
<protein>
    <recommendedName>
        <fullName evidence="8">Fun14 family protein</fullName>
    </recommendedName>
</protein>
<evidence type="ECO:0000256" key="3">
    <source>
        <dbReference type="ARBA" id="ARBA00022692"/>
    </source>
</evidence>
<dbReference type="EMBL" id="JAZHXI010000009">
    <property type="protein sequence ID" value="KAL2068334.1"/>
    <property type="molecule type" value="Genomic_DNA"/>
</dbReference>
<evidence type="ECO:0000313" key="6">
    <source>
        <dbReference type="EMBL" id="KAL2068334.1"/>
    </source>
</evidence>
<dbReference type="InterPro" id="IPR007014">
    <property type="entry name" value="FUN14"/>
</dbReference>
<comment type="subcellular location">
    <subcellularLocation>
        <location evidence="1">Membrane</location>
    </subcellularLocation>
</comment>
<gene>
    <name evidence="6" type="ORF">VTL71DRAFT_16432</name>
</gene>
<dbReference type="PANTHER" id="PTHR21346">
    <property type="entry name" value="FUN14 DOMAIN CONTAINING"/>
    <property type="match status" value="1"/>
</dbReference>
<accession>A0ABR4CEF8</accession>
<name>A0ABR4CEF8_9HELO</name>
<proteinExistence type="inferred from homology"/>
<dbReference type="PANTHER" id="PTHR21346:SF0">
    <property type="entry name" value="RE45833P"/>
    <property type="match status" value="1"/>
</dbReference>
<evidence type="ECO:0000313" key="7">
    <source>
        <dbReference type="Proteomes" id="UP001595075"/>
    </source>
</evidence>
<dbReference type="Pfam" id="PF04930">
    <property type="entry name" value="FUN14"/>
    <property type="match status" value="1"/>
</dbReference>
<organism evidence="6 7">
    <name type="scientific">Oculimacula yallundae</name>
    <dbReference type="NCBI Taxonomy" id="86028"/>
    <lineage>
        <taxon>Eukaryota</taxon>
        <taxon>Fungi</taxon>
        <taxon>Dikarya</taxon>
        <taxon>Ascomycota</taxon>
        <taxon>Pezizomycotina</taxon>
        <taxon>Leotiomycetes</taxon>
        <taxon>Helotiales</taxon>
        <taxon>Ploettnerulaceae</taxon>
        <taxon>Oculimacula</taxon>
    </lineage>
</organism>
<evidence type="ECO:0000256" key="4">
    <source>
        <dbReference type="ARBA" id="ARBA00022989"/>
    </source>
</evidence>
<comment type="caution">
    <text evidence="6">The sequence shown here is derived from an EMBL/GenBank/DDBJ whole genome shotgun (WGS) entry which is preliminary data.</text>
</comment>
<sequence length="157" mass="16996">MATLLLRPLMRPQTLGLGLGFSFLTHQTLYQRPTRLDSLSSPSAGLLSRDSYVQNAKVPVVKEGRLNESAVRQISSGSIIGLCAGLAVSTFSKSLALIIGLMVVGVQYASNHGINIIPYNRLQKYVTSIDLRSAVQDNVAFKISFGTTFALAAFMQF</sequence>
<keyword evidence="3" id="KW-0812">Transmembrane</keyword>
<evidence type="ECO:0000256" key="5">
    <source>
        <dbReference type="ARBA" id="ARBA00023136"/>
    </source>
</evidence>
<keyword evidence="7" id="KW-1185">Reference proteome</keyword>
<keyword evidence="4" id="KW-1133">Transmembrane helix</keyword>
<evidence type="ECO:0000256" key="1">
    <source>
        <dbReference type="ARBA" id="ARBA00004370"/>
    </source>
</evidence>
<evidence type="ECO:0008006" key="8">
    <source>
        <dbReference type="Google" id="ProtNLM"/>
    </source>
</evidence>